<evidence type="ECO:0000313" key="6">
    <source>
        <dbReference type="Proteomes" id="UP000006727"/>
    </source>
</evidence>
<accession>A0A2K1IY38</accession>
<dbReference type="GO" id="GO:0005524">
    <property type="term" value="F:ATP binding"/>
    <property type="evidence" value="ECO:0007669"/>
    <property type="project" value="InterPro"/>
</dbReference>
<protein>
    <recommendedName>
        <fullName evidence="3">Protein kinase domain-containing protein</fullName>
    </recommendedName>
</protein>
<dbReference type="InterPro" id="IPR000719">
    <property type="entry name" value="Prot_kinase_dom"/>
</dbReference>
<feature type="coiled-coil region" evidence="1">
    <location>
        <begin position="144"/>
        <end position="171"/>
    </location>
</feature>
<dbReference type="SUPFAM" id="SSF81901">
    <property type="entry name" value="HCP-like"/>
    <property type="match status" value="1"/>
</dbReference>
<dbReference type="InterPro" id="IPR008271">
    <property type="entry name" value="Ser/Thr_kinase_AS"/>
</dbReference>
<reference evidence="4 6" key="1">
    <citation type="journal article" date="2008" name="Science">
        <title>The Physcomitrella genome reveals evolutionary insights into the conquest of land by plants.</title>
        <authorList>
            <person name="Rensing S."/>
            <person name="Lang D."/>
            <person name="Zimmer A."/>
            <person name="Terry A."/>
            <person name="Salamov A."/>
            <person name="Shapiro H."/>
            <person name="Nishiyama T."/>
            <person name="Perroud P.-F."/>
            <person name="Lindquist E."/>
            <person name="Kamisugi Y."/>
            <person name="Tanahashi T."/>
            <person name="Sakakibara K."/>
            <person name="Fujita T."/>
            <person name="Oishi K."/>
            <person name="Shin-I T."/>
            <person name="Kuroki Y."/>
            <person name="Toyoda A."/>
            <person name="Suzuki Y."/>
            <person name="Hashimoto A."/>
            <person name="Yamaguchi K."/>
            <person name="Sugano A."/>
            <person name="Kohara Y."/>
            <person name="Fujiyama A."/>
            <person name="Anterola A."/>
            <person name="Aoki S."/>
            <person name="Ashton N."/>
            <person name="Barbazuk W.B."/>
            <person name="Barker E."/>
            <person name="Bennetzen J."/>
            <person name="Bezanilla M."/>
            <person name="Blankenship R."/>
            <person name="Cho S.H."/>
            <person name="Dutcher S."/>
            <person name="Estelle M."/>
            <person name="Fawcett J.A."/>
            <person name="Gundlach H."/>
            <person name="Hanada K."/>
            <person name="Heyl A."/>
            <person name="Hicks K.A."/>
            <person name="Hugh J."/>
            <person name="Lohr M."/>
            <person name="Mayer K."/>
            <person name="Melkozernov A."/>
            <person name="Murata T."/>
            <person name="Nelson D."/>
            <person name="Pils B."/>
            <person name="Prigge M."/>
            <person name="Reiss B."/>
            <person name="Renner T."/>
            <person name="Rombauts S."/>
            <person name="Rushton P."/>
            <person name="Sanderfoot A."/>
            <person name="Schween G."/>
            <person name="Shiu S.-H."/>
            <person name="Stueber K."/>
            <person name="Theodoulou F.L."/>
            <person name="Tu H."/>
            <person name="Van de Peer Y."/>
            <person name="Verrier P.J."/>
            <person name="Waters E."/>
            <person name="Wood A."/>
            <person name="Yang L."/>
            <person name="Cove D."/>
            <person name="Cuming A."/>
            <person name="Hasebe M."/>
            <person name="Lucas S."/>
            <person name="Mishler D.B."/>
            <person name="Reski R."/>
            <person name="Grigoriev I."/>
            <person name="Quatrano R.S."/>
            <person name="Boore J.L."/>
        </authorList>
    </citation>
    <scope>NUCLEOTIDE SEQUENCE [LARGE SCALE GENOMIC DNA]</scope>
    <source>
        <strain evidence="5 6">cv. Gransden 2004</strain>
    </source>
</reference>
<dbReference type="Gene3D" id="1.25.40.10">
    <property type="entry name" value="Tetratricopeptide repeat domain"/>
    <property type="match status" value="1"/>
</dbReference>
<dbReference type="SMART" id="SM00671">
    <property type="entry name" value="SEL1"/>
    <property type="match status" value="2"/>
</dbReference>
<evidence type="ECO:0000256" key="2">
    <source>
        <dbReference type="SAM" id="MobiDB-lite"/>
    </source>
</evidence>
<dbReference type="Pfam" id="PF08238">
    <property type="entry name" value="Sel1"/>
    <property type="match status" value="3"/>
</dbReference>
<evidence type="ECO:0000313" key="5">
    <source>
        <dbReference type="EnsemblPlants" id="PAC:32938172.CDS.1"/>
    </source>
</evidence>
<dbReference type="Proteomes" id="UP000006727">
    <property type="component" value="Chromosome 19"/>
</dbReference>
<dbReference type="InterPro" id="IPR001245">
    <property type="entry name" value="Ser-Thr/Tyr_kinase_cat_dom"/>
</dbReference>
<sequence length="742" mass="84209">MADVYALCRGVIKTIKDREIQFNHCKRELLVKTISHFLDNLERGLRKDHTKDDCLRMCAKALSESWRVVTHGEVLVAEWADENWWKTVICSSVSASLQLHVDFLLQDFIRCLDIAKIAIAEATRDQTFKLPIMDHSQFFAATVEEAYKKDIEALVKAVEALKDKKTFLQRRLGSTYGLAKRLLRKFQPGNQCTETSTYYFVDFHNADMINISLGKDSLGTTFECKCFGMPAMVKCIFLPEESSVKVLEEEVAVFSRLQHANLLQFIGYAVHENKHMLITERRSENLVTYLERNGAKEATPLPLLKALELLLQIAEGMKYLHEQNVIHGDLKVSNVILNAAEKKNIYEDNFWCVQVKLAEYGLCRLKQSICGGQMSRKVCEVRNLKTNAKSADVYSFAMTMYEILMGCKPFEHLIPRDILPSLLSGWRPALNPKSNCPGYLSAFIQRCWATNPKSRPLFPEICSMLSYCKGVIFRHSFPSPLTCINEYDAEILSSRLGSKWCIQEGAKDNLPLEVYSYATFDFSRKIQKGAAKDLPGVDEVAEVMKAGRHFGNWSSQAYDPEKAFKLFRSVNDDHAEAQWRLGLCYEIGMGVAKSESKAISLYERACNLNFTSAYIDLGICHIVGHCVDKNLDLAIHYWTIARTNQHWRHSPRNPGNVATPLCRNDRMHSRLGERIQNHGPQAAGAHEPSHRQTPRQRAGLLQRAITGQNRSNSRQALQIAGSPKLKRTSACQQASSRLRNEV</sequence>
<reference evidence="4 6" key="2">
    <citation type="journal article" date="2018" name="Plant J.">
        <title>The Physcomitrella patens chromosome-scale assembly reveals moss genome structure and evolution.</title>
        <authorList>
            <person name="Lang D."/>
            <person name="Ullrich K.K."/>
            <person name="Murat F."/>
            <person name="Fuchs J."/>
            <person name="Jenkins J."/>
            <person name="Haas F.B."/>
            <person name="Piednoel M."/>
            <person name="Gundlach H."/>
            <person name="Van Bel M."/>
            <person name="Meyberg R."/>
            <person name="Vives C."/>
            <person name="Morata J."/>
            <person name="Symeonidi A."/>
            <person name="Hiss M."/>
            <person name="Muchero W."/>
            <person name="Kamisugi Y."/>
            <person name="Saleh O."/>
            <person name="Blanc G."/>
            <person name="Decker E.L."/>
            <person name="van Gessel N."/>
            <person name="Grimwood J."/>
            <person name="Hayes R.D."/>
            <person name="Graham S.W."/>
            <person name="Gunter L.E."/>
            <person name="McDaniel S.F."/>
            <person name="Hoernstein S.N.W."/>
            <person name="Larsson A."/>
            <person name="Li F.W."/>
            <person name="Perroud P.F."/>
            <person name="Phillips J."/>
            <person name="Ranjan P."/>
            <person name="Rokshar D.S."/>
            <person name="Rothfels C.J."/>
            <person name="Schneider L."/>
            <person name="Shu S."/>
            <person name="Stevenson D.W."/>
            <person name="Thummler F."/>
            <person name="Tillich M."/>
            <person name="Villarreal Aguilar J.C."/>
            <person name="Widiez T."/>
            <person name="Wong G.K."/>
            <person name="Wymore A."/>
            <person name="Zhang Y."/>
            <person name="Zimmer A.D."/>
            <person name="Quatrano R.S."/>
            <person name="Mayer K.F.X."/>
            <person name="Goodstein D."/>
            <person name="Casacuberta J.M."/>
            <person name="Vandepoele K."/>
            <person name="Reski R."/>
            <person name="Cuming A.C."/>
            <person name="Tuskan G.A."/>
            <person name="Maumus F."/>
            <person name="Salse J."/>
            <person name="Schmutz J."/>
            <person name="Rensing S.A."/>
        </authorList>
    </citation>
    <scope>NUCLEOTIDE SEQUENCE [LARGE SCALE GENOMIC DNA]</scope>
    <source>
        <strain evidence="5 6">cv. Gransden 2004</strain>
    </source>
</reference>
<dbReference type="PROSITE" id="PS50011">
    <property type="entry name" value="PROTEIN_KINASE_DOM"/>
    <property type="match status" value="1"/>
</dbReference>
<dbReference type="Gene3D" id="1.10.510.10">
    <property type="entry name" value="Transferase(Phosphotransferase) domain 1"/>
    <property type="match status" value="1"/>
</dbReference>
<proteinExistence type="predicted"/>
<dbReference type="Gramene" id="Pp3c19_11710V3.1">
    <property type="protein sequence ID" value="PAC:32938172.CDS.1"/>
    <property type="gene ID" value="Pp3c19_11710"/>
</dbReference>
<dbReference type="PANTHER" id="PTHR44329:SF260">
    <property type="entry name" value="PROTEIN KINASE DOMAIN-CONTAINING PROTEIN"/>
    <property type="match status" value="1"/>
</dbReference>
<name>A0A2K1IY38_PHYPA</name>
<dbReference type="PaxDb" id="3218-PP1S272_41V6.1"/>
<reference evidence="5" key="3">
    <citation type="submission" date="2020-12" db="UniProtKB">
        <authorList>
            <consortium name="EnsemblPlants"/>
        </authorList>
    </citation>
    <scope>IDENTIFICATION</scope>
</reference>
<gene>
    <name evidence="4" type="ORF">PHYPA_024017</name>
</gene>
<feature type="compositionally biased region" description="Polar residues" evidence="2">
    <location>
        <begin position="705"/>
        <end position="716"/>
    </location>
</feature>
<feature type="compositionally biased region" description="Polar residues" evidence="2">
    <location>
        <begin position="729"/>
        <end position="742"/>
    </location>
</feature>
<dbReference type="SUPFAM" id="SSF56112">
    <property type="entry name" value="Protein kinase-like (PK-like)"/>
    <property type="match status" value="1"/>
</dbReference>
<feature type="region of interest" description="Disordered" evidence="2">
    <location>
        <begin position="678"/>
        <end position="742"/>
    </location>
</feature>
<evidence type="ECO:0000259" key="3">
    <source>
        <dbReference type="PROSITE" id="PS50011"/>
    </source>
</evidence>
<dbReference type="InterPro" id="IPR006597">
    <property type="entry name" value="Sel1-like"/>
</dbReference>
<dbReference type="SMART" id="SM00220">
    <property type="entry name" value="S_TKc"/>
    <property type="match status" value="1"/>
</dbReference>
<dbReference type="EMBL" id="ABEU02000019">
    <property type="protein sequence ID" value="PNR34200.1"/>
    <property type="molecule type" value="Genomic_DNA"/>
</dbReference>
<dbReference type="PROSITE" id="PS00108">
    <property type="entry name" value="PROTEIN_KINASE_ST"/>
    <property type="match status" value="1"/>
</dbReference>
<evidence type="ECO:0000256" key="1">
    <source>
        <dbReference type="SAM" id="Coils"/>
    </source>
</evidence>
<dbReference type="GO" id="GO:0004672">
    <property type="term" value="F:protein kinase activity"/>
    <property type="evidence" value="ECO:0000318"/>
    <property type="project" value="GO_Central"/>
</dbReference>
<dbReference type="GO" id="GO:0007165">
    <property type="term" value="P:signal transduction"/>
    <property type="evidence" value="ECO:0000318"/>
    <property type="project" value="GO_Central"/>
</dbReference>
<dbReference type="InterPro" id="IPR051681">
    <property type="entry name" value="Ser/Thr_Kinases-Pseudokinases"/>
</dbReference>
<dbReference type="PANTHER" id="PTHR44329">
    <property type="entry name" value="SERINE/THREONINE-PROTEIN KINASE TNNI3K-RELATED"/>
    <property type="match status" value="1"/>
</dbReference>
<evidence type="ECO:0000313" key="4">
    <source>
        <dbReference type="EMBL" id="PNR34200.1"/>
    </source>
</evidence>
<dbReference type="GO" id="GO:0005737">
    <property type="term" value="C:cytoplasm"/>
    <property type="evidence" value="ECO:0000318"/>
    <property type="project" value="GO_Central"/>
</dbReference>
<dbReference type="InterPro" id="IPR011009">
    <property type="entry name" value="Kinase-like_dom_sf"/>
</dbReference>
<dbReference type="EnsemblPlants" id="Pp3c19_11710V3.1">
    <property type="protein sequence ID" value="PAC:32938172.CDS.1"/>
    <property type="gene ID" value="Pp3c19_11710"/>
</dbReference>
<feature type="domain" description="Protein kinase" evidence="3">
    <location>
        <begin position="207"/>
        <end position="478"/>
    </location>
</feature>
<dbReference type="InterPro" id="IPR011990">
    <property type="entry name" value="TPR-like_helical_dom_sf"/>
</dbReference>
<dbReference type="Pfam" id="PF07714">
    <property type="entry name" value="PK_Tyr_Ser-Thr"/>
    <property type="match status" value="1"/>
</dbReference>
<organism evidence="4">
    <name type="scientific">Physcomitrium patens</name>
    <name type="common">Spreading-leaved earth moss</name>
    <name type="synonym">Physcomitrella patens</name>
    <dbReference type="NCBI Taxonomy" id="3218"/>
    <lineage>
        <taxon>Eukaryota</taxon>
        <taxon>Viridiplantae</taxon>
        <taxon>Streptophyta</taxon>
        <taxon>Embryophyta</taxon>
        <taxon>Bryophyta</taxon>
        <taxon>Bryophytina</taxon>
        <taxon>Bryopsida</taxon>
        <taxon>Funariidae</taxon>
        <taxon>Funariales</taxon>
        <taxon>Funariaceae</taxon>
        <taxon>Physcomitrium</taxon>
    </lineage>
</organism>
<keyword evidence="1" id="KW-0175">Coiled coil</keyword>
<keyword evidence="6" id="KW-1185">Reference proteome</keyword>
<dbReference type="InParanoid" id="A0A2K1IY38"/>
<dbReference type="AlphaFoldDB" id="A0A2K1IY38"/>